<dbReference type="PANTHER" id="PTHR21066">
    <property type="entry name" value="ODORANT-BINDING PROTEIN 59A-RELATED"/>
    <property type="match status" value="1"/>
</dbReference>
<keyword evidence="3" id="KW-0964">Secreted</keyword>
<proteinExistence type="evidence at transcript level"/>
<dbReference type="Pfam" id="PF22651">
    <property type="entry name" value="OBP47_like"/>
    <property type="match status" value="1"/>
</dbReference>
<organism evidence="6">
    <name type="scientific">Chrysopa pallens</name>
    <name type="common">Green lacewing</name>
    <name type="synonym">Hemerobius pallens</name>
    <dbReference type="NCBI Taxonomy" id="417485"/>
    <lineage>
        <taxon>Eukaryota</taxon>
        <taxon>Metazoa</taxon>
        <taxon>Ecdysozoa</taxon>
        <taxon>Arthropoda</taxon>
        <taxon>Hexapoda</taxon>
        <taxon>Insecta</taxon>
        <taxon>Pterygota</taxon>
        <taxon>Neoptera</taxon>
        <taxon>Endopterygota</taxon>
        <taxon>Neuroptera</taxon>
        <taxon>Hemerobiiformia</taxon>
        <taxon>Chrysopidae</taxon>
        <taxon>Chrysopinae</taxon>
        <taxon>Chrysopa</taxon>
    </lineage>
</organism>
<comment type="similarity">
    <text evidence="2">Belongs to the PBP/GOBP family.</text>
</comment>
<dbReference type="EMBL" id="KP403734">
    <property type="protein sequence ID" value="AKM52553.1"/>
    <property type="molecule type" value="mRNA"/>
</dbReference>
<dbReference type="GO" id="GO:0005549">
    <property type="term" value="F:odorant binding"/>
    <property type="evidence" value="ECO:0007669"/>
    <property type="project" value="InterPro"/>
</dbReference>
<dbReference type="PANTHER" id="PTHR21066:SF3">
    <property type="entry name" value="IP02236P"/>
    <property type="match status" value="1"/>
</dbReference>
<evidence type="ECO:0000256" key="4">
    <source>
        <dbReference type="SAM" id="SignalP"/>
    </source>
</evidence>
<evidence type="ECO:0000256" key="1">
    <source>
        <dbReference type="ARBA" id="ARBA00004613"/>
    </source>
</evidence>
<evidence type="ECO:0000313" key="6">
    <source>
        <dbReference type="EMBL" id="AKM52553.1"/>
    </source>
</evidence>
<evidence type="ECO:0000259" key="5">
    <source>
        <dbReference type="Pfam" id="PF22651"/>
    </source>
</evidence>
<keyword evidence="4" id="KW-0732">Signal</keyword>
<evidence type="ECO:0000256" key="2">
    <source>
        <dbReference type="ARBA" id="ARBA00008098"/>
    </source>
</evidence>
<dbReference type="SUPFAM" id="SSF47565">
    <property type="entry name" value="Insect pheromone/odorant-binding proteins"/>
    <property type="match status" value="1"/>
</dbReference>
<name>A0A0G3ZCM5_CHRPA</name>
<dbReference type="SMR" id="A0A0G3ZCM5"/>
<protein>
    <submittedName>
        <fullName evidence="6">Odorant-binding protein 13</fullName>
    </submittedName>
</protein>
<dbReference type="InterPro" id="IPR054577">
    <property type="entry name" value="OBP47-like_dom"/>
</dbReference>
<dbReference type="Gene3D" id="1.10.238.270">
    <property type="match status" value="1"/>
</dbReference>
<evidence type="ECO:0000256" key="3">
    <source>
        <dbReference type="ARBA" id="ARBA00022525"/>
    </source>
</evidence>
<feature type="chain" id="PRO_5005186367" evidence="4">
    <location>
        <begin position="21"/>
        <end position="210"/>
    </location>
</feature>
<dbReference type="AlphaFoldDB" id="A0A0G3ZCM5"/>
<feature type="domain" description="OBP47-like" evidence="5">
    <location>
        <begin position="71"/>
        <end position="201"/>
    </location>
</feature>
<feature type="signal peptide" evidence="4">
    <location>
        <begin position="1"/>
        <end position="20"/>
    </location>
</feature>
<dbReference type="InterPro" id="IPR036728">
    <property type="entry name" value="PBP_GOBP_sf"/>
</dbReference>
<comment type="subcellular location">
    <subcellularLocation>
        <location evidence="1">Secreted</location>
    </subcellularLocation>
</comment>
<accession>A0A0G3ZCM5</accession>
<dbReference type="InterPro" id="IPR052295">
    <property type="entry name" value="Odorant-binding_protein"/>
</dbReference>
<dbReference type="GO" id="GO:0005576">
    <property type="term" value="C:extracellular region"/>
    <property type="evidence" value="ECO:0007669"/>
    <property type="project" value="UniProtKB-SubCell"/>
</dbReference>
<reference evidence="6" key="1">
    <citation type="submission" date="2014-12" db="EMBL/GenBank/DDBJ databases">
        <title>Identification and Comparison of Olfaction Genes Expressed in the Antennae of Two Lacewing Species.</title>
        <authorList>
            <person name="Li Z."/>
        </authorList>
    </citation>
    <scope>NUCLEOTIDE SEQUENCE</scope>
</reference>
<sequence length="210" mass="23800">MLQITCLAIVLLVSVNQSYGFNNGDDFPVEIFTEFLSDLGHEHTGRRFKRHHPPPHDMDCCGEPANEEQMGVMKKCGDMIMKTGETKSREEMMKRGLKFAECMMTENGALTADGIVDKATFVEMISKSDTDSFRQKQMEESYDKCVAEAKVFKEIVAEKHPDFDGDALAAGFLHCQMRDIMSNCPADKFKADNKHCTMFKEMLEKKADNM</sequence>